<evidence type="ECO:0000313" key="4">
    <source>
        <dbReference type="Proteomes" id="UP000076532"/>
    </source>
</evidence>
<dbReference type="AlphaFoldDB" id="A0A166GAJ1"/>
<gene>
    <name evidence="3" type="ORF">FIBSPDRAFT_933859</name>
</gene>
<dbReference type="PANTHER" id="PTHR35043:SF7">
    <property type="entry name" value="TRANSCRIPTION FACTOR DOMAIN-CONTAINING PROTEIN"/>
    <property type="match status" value="1"/>
</dbReference>
<organism evidence="3 4">
    <name type="scientific">Athelia psychrophila</name>
    <dbReference type="NCBI Taxonomy" id="1759441"/>
    <lineage>
        <taxon>Eukaryota</taxon>
        <taxon>Fungi</taxon>
        <taxon>Dikarya</taxon>
        <taxon>Basidiomycota</taxon>
        <taxon>Agaricomycotina</taxon>
        <taxon>Agaricomycetes</taxon>
        <taxon>Agaricomycetidae</taxon>
        <taxon>Atheliales</taxon>
        <taxon>Atheliaceae</taxon>
        <taxon>Athelia</taxon>
    </lineage>
</organism>
<keyword evidence="4" id="KW-1185">Reference proteome</keyword>
<feature type="chain" id="PRO_5007873850" evidence="2">
    <location>
        <begin position="20"/>
        <end position="506"/>
    </location>
</feature>
<dbReference type="OrthoDB" id="9451547at2759"/>
<reference evidence="3 4" key="1">
    <citation type="journal article" date="2016" name="Mol. Biol. Evol.">
        <title>Comparative Genomics of Early-Diverging Mushroom-Forming Fungi Provides Insights into the Origins of Lignocellulose Decay Capabilities.</title>
        <authorList>
            <person name="Nagy L.G."/>
            <person name="Riley R."/>
            <person name="Tritt A."/>
            <person name="Adam C."/>
            <person name="Daum C."/>
            <person name="Floudas D."/>
            <person name="Sun H."/>
            <person name="Yadav J.S."/>
            <person name="Pangilinan J."/>
            <person name="Larsson K.H."/>
            <person name="Matsuura K."/>
            <person name="Barry K."/>
            <person name="Labutti K."/>
            <person name="Kuo R."/>
            <person name="Ohm R.A."/>
            <person name="Bhattacharya S.S."/>
            <person name="Shirouzu T."/>
            <person name="Yoshinaga Y."/>
            <person name="Martin F.M."/>
            <person name="Grigoriev I.V."/>
            <person name="Hibbett D.S."/>
        </authorList>
    </citation>
    <scope>NUCLEOTIDE SEQUENCE [LARGE SCALE GENOMIC DNA]</scope>
    <source>
        <strain evidence="3 4">CBS 109695</strain>
    </source>
</reference>
<dbReference type="Proteomes" id="UP000076532">
    <property type="component" value="Unassembled WGS sequence"/>
</dbReference>
<feature type="transmembrane region" description="Helical" evidence="1">
    <location>
        <begin position="84"/>
        <end position="104"/>
    </location>
</feature>
<sequence>MIFAFGFLLCISLVTDVVCTSGHISMNETLPIFPATPCDNINDCRTLSAIVYGCLATVLACVWVAVHPNIPRVPNPIQNWRHKLLVWATARFYSILATCIGIFVPEVLLIVSANQWANARQIARELQEASSEPLGAWTTAHGFWVIMGGFQYFDGHAPRHPLSRDDVESLVKAGTLEAPPEAELWARSKGSSFAKGCALLQTLWFVAQCGARAKEKLPLTQLEVMTLAYTLMTMAMYGFWWKKPLRVDRPIPIQMSKGDLRRYSKDSQTFDLPFIQTPPSSASSSVWTADPESNPLLDGSSTMQNVSYPATGTASHISHTQLNPATKHSTRLPDYSNRTYIDFLSNGSQMRIGRPGLKTRETMFVKWATASLVATFGCIHLLSWEGPFFSDLDRHIWQASNLFIAGYGGLFFAAAACSAISSIIPPSGGKPSMKSPSPVLDPGLQNQVDSENVRRSRNRALCIQGILWTFYGAARILMLYVCARNLSGLPNLAYRTVQWTTLLPHV</sequence>
<dbReference type="PANTHER" id="PTHR35043">
    <property type="entry name" value="TRANSCRIPTION FACTOR DOMAIN-CONTAINING PROTEIN"/>
    <property type="match status" value="1"/>
</dbReference>
<keyword evidence="1" id="KW-1133">Transmembrane helix</keyword>
<keyword evidence="1" id="KW-0472">Membrane</keyword>
<evidence type="ECO:0000256" key="1">
    <source>
        <dbReference type="SAM" id="Phobius"/>
    </source>
</evidence>
<feature type="transmembrane region" description="Helical" evidence="1">
    <location>
        <begin position="224"/>
        <end position="241"/>
    </location>
</feature>
<keyword evidence="2" id="KW-0732">Signal</keyword>
<evidence type="ECO:0000256" key="2">
    <source>
        <dbReference type="SAM" id="SignalP"/>
    </source>
</evidence>
<evidence type="ECO:0000313" key="3">
    <source>
        <dbReference type="EMBL" id="KZP17637.1"/>
    </source>
</evidence>
<feature type="transmembrane region" description="Helical" evidence="1">
    <location>
        <begin position="460"/>
        <end position="481"/>
    </location>
</feature>
<name>A0A166GAJ1_9AGAM</name>
<accession>A0A166GAJ1</accession>
<dbReference type="EMBL" id="KV417580">
    <property type="protein sequence ID" value="KZP17637.1"/>
    <property type="molecule type" value="Genomic_DNA"/>
</dbReference>
<feature type="transmembrane region" description="Helical" evidence="1">
    <location>
        <begin position="46"/>
        <end position="64"/>
    </location>
</feature>
<protein>
    <submittedName>
        <fullName evidence="3">Uncharacterized protein</fullName>
    </submittedName>
</protein>
<proteinExistence type="predicted"/>
<feature type="transmembrane region" description="Helical" evidence="1">
    <location>
        <begin position="364"/>
        <end position="382"/>
    </location>
</feature>
<feature type="transmembrane region" description="Helical" evidence="1">
    <location>
        <begin position="402"/>
        <end position="424"/>
    </location>
</feature>
<keyword evidence="1" id="KW-0812">Transmembrane</keyword>
<feature type="signal peptide" evidence="2">
    <location>
        <begin position="1"/>
        <end position="19"/>
    </location>
</feature>